<keyword evidence="2" id="KW-0378">Hydrolase</keyword>
<accession>A0ABW4ZCQ2</accession>
<sequence length="320" mass="34595">MIRTLLSIILVGSFLLPKLEAQTPESYIVLERHSRKVLLASGSEYRRPIAGLAHMATAKVALDWAKAAGVSSATMIAVPNHSYYSGVDNPLSLQAGDQLSIRDALYATILGQDSVAATSLAHHVGGQLLQRRQLSGDPIAVFVNEMNNLGRSLGMNSTRFTLPSGADTQKRSNYSTASDIARLSVALSTDTAYGFYAKQKQRSLRVVKRDGRTAQLTVINSNKLLSSKLKISGLKAGYSPMAAQCASVLANRHAYVEKLADGGERVTPVQLIVVVLGSADSAAFVEHVIPQGWSHYEAWRNGGYMATPDRREFLKLPQAQ</sequence>
<keyword evidence="2" id="KW-0121">Carboxypeptidase</keyword>
<dbReference type="Gene3D" id="3.40.710.10">
    <property type="entry name" value="DD-peptidase/beta-lactamase superfamily"/>
    <property type="match status" value="1"/>
</dbReference>
<name>A0ABW4ZCQ2_9BACT</name>
<keyword evidence="3" id="KW-1185">Reference proteome</keyword>
<protein>
    <submittedName>
        <fullName evidence="2">D-alanyl-D-alanine carboxypeptidase family protein</fullName>
        <ecNumber evidence="2">3.4.-.-</ecNumber>
    </submittedName>
</protein>
<dbReference type="RefSeq" id="WP_377090826.1">
    <property type="nucleotide sequence ID" value="NZ_JBHSJL010000014.1"/>
</dbReference>
<dbReference type="InterPro" id="IPR012338">
    <property type="entry name" value="Beta-lactam/transpept-like"/>
</dbReference>
<evidence type="ECO:0000313" key="3">
    <source>
        <dbReference type="Proteomes" id="UP001597389"/>
    </source>
</evidence>
<evidence type="ECO:0000313" key="2">
    <source>
        <dbReference type="EMBL" id="MFD2159301.1"/>
    </source>
</evidence>
<keyword evidence="2" id="KW-0645">Protease</keyword>
<dbReference type="Pfam" id="PF00768">
    <property type="entry name" value="Peptidase_S11"/>
    <property type="match status" value="1"/>
</dbReference>
<reference evidence="3" key="1">
    <citation type="journal article" date="2019" name="Int. J. Syst. Evol. Microbiol.">
        <title>The Global Catalogue of Microorganisms (GCM) 10K type strain sequencing project: providing services to taxonomists for standard genome sequencing and annotation.</title>
        <authorList>
            <consortium name="The Broad Institute Genomics Platform"/>
            <consortium name="The Broad Institute Genome Sequencing Center for Infectious Disease"/>
            <person name="Wu L."/>
            <person name="Ma J."/>
        </authorList>
    </citation>
    <scope>NUCLEOTIDE SEQUENCE [LARGE SCALE GENOMIC DNA]</scope>
    <source>
        <strain evidence="3">CCUG 57942</strain>
    </source>
</reference>
<dbReference type="Proteomes" id="UP001597389">
    <property type="component" value="Unassembled WGS sequence"/>
</dbReference>
<dbReference type="PANTHER" id="PTHR21581:SF6">
    <property type="entry name" value="TRAFFICKING PROTEIN PARTICLE COMPLEX SUBUNIT 12"/>
    <property type="match status" value="1"/>
</dbReference>
<dbReference type="InterPro" id="IPR001967">
    <property type="entry name" value="Peptidase_S11_N"/>
</dbReference>
<feature type="domain" description="Peptidase S11 D-alanyl-D-alanine carboxypeptidase A N-terminal" evidence="1">
    <location>
        <begin position="24"/>
        <end position="246"/>
    </location>
</feature>
<dbReference type="SUPFAM" id="SSF56601">
    <property type="entry name" value="beta-lactamase/transpeptidase-like"/>
    <property type="match status" value="1"/>
</dbReference>
<dbReference type="GO" id="GO:0004180">
    <property type="term" value="F:carboxypeptidase activity"/>
    <property type="evidence" value="ECO:0007669"/>
    <property type="project" value="UniProtKB-KW"/>
</dbReference>
<comment type="caution">
    <text evidence="2">The sequence shown here is derived from an EMBL/GenBank/DDBJ whole genome shotgun (WGS) entry which is preliminary data.</text>
</comment>
<dbReference type="EMBL" id="JBHUJB010000043">
    <property type="protein sequence ID" value="MFD2159301.1"/>
    <property type="molecule type" value="Genomic_DNA"/>
</dbReference>
<proteinExistence type="predicted"/>
<evidence type="ECO:0000259" key="1">
    <source>
        <dbReference type="Pfam" id="PF00768"/>
    </source>
</evidence>
<organism evidence="2 3">
    <name type="scientific">Rubritalea tangerina</name>
    <dbReference type="NCBI Taxonomy" id="430798"/>
    <lineage>
        <taxon>Bacteria</taxon>
        <taxon>Pseudomonadati</taxon>
        <taxon>Verrucomicrobiota</taxon>
        <taxon>Verrucomicrobiia</taxon>
        <taxon>Verrucomicrobiales</taxon>
        <taxon>Rubritaleaceae</taxon>
        <taxon>Rubritalea</taxon>
    </lineage>
</organism>
<gene>
    <name evidence="2" type="ORF">ACFSW8_10360</name>
</gene>
<dbReference type="EC" id="3.4.-.-" evidence="2"/>
<dbReference type="PANTHER" id="PTHR21581">
    <property type="entry name" value="D-ALANYL-D-ALANINE CARBOXYPEPTIDASE"/>
    <property type="match status" value="1"/>
</dbReference>